<evidence type="ECO:0000256" key="1">
    <source>
        <dbReference type="SAM" id="MobiDB-lite"/>
    </source>
</evidence>
<dbReference type="Proteomes" id="UP001172102">
    <property type="component" value="Unassembled WGS sequence"/>
</dbReference>
<accession>A0AA40A2I6</accession>
<dbReference type="AlphaFoldDB" id="A0AA40A2I6"/>
<feature type="compositionally biased region" description="Basic and acidic residues" evidence="1">
    <location>
        <begin position="20"/>
        <end position="34"/>
    </location>
</feature>
<sequence length="365" mass="41919">MSANGSTTSKKSHRSLGSRDSQKRQHSAHSEASHHSHHSSHPKAANRKSPSVHSVDDDLEHSSDSDDGNDSLREEIIRRGRSALGRLQEADHPYDVSPEYQQNTARPEWTPYYTGCYQCTHNYQSPVQVCQCRCPAVPTENLPSYEYATPEYEYSPTSSSPTSYELTPDWWVFWTKPDDAGESERSKPKKDGKKCKWSSQHHRINYFTWASTAAQWNRNHFVHDAIDDILGAPSKKLLKKKKKQKVEDSWHMRYYWPVPPYASDPPAADYYYPDYYYYDYRDYYYPDSHYPDGYYYDQVQPSYASNCAGYGYTNRYGYSTAPEVFSYLTSSRPWGYASSSSSSEKEDDDSGDDRSTAKSDAGSGQ</sequence>
<dbReference type="EMBL" id="JAUKUA010000006">
    <property type="protein sequence ID" value="KAK0707874.1"/>
    <property type="molecule type" value="Genomic_DNA"/>
</dbReference>
<protein>
    <submittedName>
        <fullName evidence="2">Uncharacterized protein</fullName>
    </submittedName>
</protein>
<evidence type="ECO:0000313" key="2">
    <source>
        <dbReference type="EMBL" id="KAK0707874.1"/>
    </source>
</evidence>
<name>A0AA40A2I6_9PEZI</name>
<reference evidence="2" key="1">
    <citation type="submission" date="2023-06" db="EMBL/GenBank/DDBJ databases">
        <title>Genome-scale phylogeny and comparative genomics of the fungal order Sordariales.</title>
        <authorList>
            <consortium name="Lawrence Berkeley National Laboratory"/>
            <person name="Hensen N."/>
            <person name="Bonometti L."/>
            <person name="Westerberg I."/>
            <person name="Brannstrom I.O."/>
            <person name="Guillou S."/>
            <person name="Cros-Aarteil S."/>
            <person name="Calhoun S."/>
            <person name="Haridas S."/>
            <person name="Kuo A."/>
            <person name="Mondo S."/>
            <person name="Pangilinan J."/>
            <person name="Riley R."/>
            <person name="Labutti K."/>
            <person name="Andreopoulos B."/>
            <person name="Lipzen A."/>
            <person name="Chen C."/>
            <person name="Yanf M."/>
            <person name="Daum C."/>
            <person name="Ng V."/>
            <person name="Clum A."/>
            <person name="Steindorff A."/>
            <person name="Ohm R."/>
            <person name="Martin F."/>
            <person name="Silar P."/>
            <person name="Natvig D."/>
            <person name="Lalanne C."/>
            <person name="Gautier V."/>
            <person name="Ament-Velasquez S.L."/>
            <person name="Kruys A."/>
            <person name="Hutchinson M.I."/>
            <person name="Powell A.J."/>
            <person name="Barry K."/>
            <person name="Miller A.N."/>
            <person name="Grigoriev I.V."/>
            <person name="Debuchy R."/>
            <person name="Gladieux P."/>
            <person name="Thoren M.H."/>
            <person name="Johannesson H."/>
        </authorList>
    </citation>
    <scope>NUCLEOTIDE SEQUENCE</scope>
    <source>
        <strain evidence="2">SMH4607-1</strain>
    </source>
</reference>
<feature type="region of interest" description="Disordered" evidence="1">
    <location>
        <begin position="1"/>
        <end position="72"/>
    </location>
</feature>
<feature type="compositionally biased region" description="Basic and acidic residues" evidence="1">
    <location>
        <begin position="54"/>
        <end position="72"/>
    </location>
</feature>
<feature type="compositionally biased region" description="Basic residues" evidence="1">
    <location>
        <begin position="35"/>
        <end position="46"/>
    </location>
</feature>
<evidence type="ECO:0000313" key="3">
    <source>
        <dbReference type="Proteomes" id="UP001172102"/>
    </source>
</evidence>
<feature type="region of interest" description="Disordered" evidence="1">
    <location>
        <begin position="332"/>
        <end position="365"/>
    </location>
</feature>
<comment type="caution">
    <text evidence="2">The sequence shown here is derived from an EMBL/GenBank/DDBJ whole genome shotgun (WGS) entry which is preliminary data.</text>
</comment>
<gene>
    <name evidence="2" type="ORF">B0H67DRAFT_671509</name>
</gene>
<organism evidence="2 3">
    <name type="scientific">Lasiosphaeris hirsuta</name>
    <dbReference type="NCBI Taxonomy" id="260670"/>
    <lineage>
        <taxon>Eukaryota</taxon>
        <taxon>Fungi</taxon>
        <taxon>Dikarya</taxon>
        <taxon>Ascomycota</taxon>
        <taxon>Pezizomycotina</taxon>
        <taxon>Sordariomycetes</taxon>
        <taxon>Sordariomycetidae</taxon>
        <taxon>Sordariales</taxon>
        <taxon>Lasiosphaeriaceae</taxon>
        <taxon>Lasiosphaeris</taxon>
    </lineage>
</organism>
<keyword evidence="3" id="KW-1185">Reference proteome</keyword>
<proteinExistence type="predicted"/>